<evidence type="ECO:0000256" key="2">
    <source>
        <dbReference type="ARBA" id="ARBA00022603"/>
    </source>
</evidence>
<feature type="active site" evidence="5">
    <location>
        <position position="420"/>
    </location>
</feature>
<keyword evidence="3 5" id="KW-0808">Transferase</keyword>
<evidence type="ECO:0000256" key="5">
    <source>
        <dbReference type="PROSITE-ProRule" id="PRU01016"/>
    </source>
</evidence>
<dbReference type="GO" id="GO:0005634">
    <property type="term" value="C:nucleus"/>
    <property type="evidence" value="ECO:0007669"/>
    <property type="project" value="TreeGrafter"/>
</dbReference>
<dbReference type="PROSITE" id="PS00094">
    <property type="entry name" value="C5_MTASE_1"/>
    <property type="match status" value="1"/>
</dbReference>
<organism evidence="6 7">
    <name type="scientific">Drechslerella stenobrocha 248</name>
    <dbReference type="NCBI Taxonomy" id="1043628"/>
    <lineage>
        <taxon>Eukaryota</taxon>
        <taxon>Fungi</taxon>
        <taxon>Dikarya</taxon>
        <taxon>Ascomycota</taxon>
        <taxon>Pezizomycotina</taxon>
        <taxon>Orbiliomycetes</taxon>
        <taxon>Orbiliales</taxon>
        <taxon>Orbiliaceae</taxon>
        <taxon>Drechslerella</taxon>
    </lineage>
</organism>
<protein>
    <recommendedName>
        <fullName evidence="1">DNA (cytosine-5-)-methyltransferase</fullName>
        <ecNumber evidence="1">2.1.1.37</ecNumber>
    </recommendedName>
</protein>
<proteinExistence type="inferred from homology"/>
<dbReference type="Gene3D" id="3.90.120.10">
    <property type="entry name" value="DNA Methylase, subunit A, domain 2"/>
    <property type="match status" value="1"/>
</dbReference>
<sequence length="667" mass="74693">MALKRGRSEPIDVSGEQAGVAAFDTTDIEIVDVVPSHENTPRKRRCADIQAARLPENLTIVPDLTLFKPSTEGRWEELRLHVGCCVELADEARLIEDTKVYRTGYLLRVSQIKTSNEGQYVSGPLFRRARNLYGIFDRTCGEVVWLKDAVTVDAIHIVRTRELVLTNHIDRTCGGILPIEDACYDRAGDNIGRLVCRRRAWIADNAENDSGSARMILGDKGYIRLLRESEADEGFRVSPREHKLAWMMQRDENILDERLRIQDAVIDLTLPSTSDRHRESVTFQTKRQTSIKQRFVSNTFHVETLQTATSFSSQRILRTHAVTNNRQNDFHQPPQRPPKQYTFGDVFCGGGGASCGARQAGLKIVYGIDNSKIAIDTYAANYGAAKAIQTNVCDFAAGRSSIMLSPSRLHCDILHVSPPCQYFSPVHTRAGRDDEKNEAASFSIGPLLDVVRPRVVTMEQTFGLLGTCKFRDHFTAIFNQLVSRNYSVRWEEADATDYGAASARKRLIMIAACPGEDVTPFPIPTSFNPFRANNGGNVRRLPTTPTVKQVLDSIPRNAENHRFDYYTEPKIPTLALHGPFNKTITCGGGEKVHPSGLRPFTVRELAAFQTFPTDYKFGNVSNTDITKMIGNAWPPKFAQSIFEAVVEQLKKLDRQELAYATSHRGNL</sequence>
<name>W7HW55_9PEZI</name>
<evidence type="ECO:0000256" key="4">
    <source>
        <dbReference type="ARBA" id="ARBA00022691"/>
    </source>
</evidence>
<evidence type="ECO:0000256" key="1">
    <source>
        <dbReference type="ARBA" id="ARBA00011975"/>
    </source>
</evidence>
<dbReference type="Proteomes" id="UP000024837">
    <property type="component" value="Unassembled WGS sequence"/>
</dbReference>
<dbReference type="PANTHER" id="PTHR10629:SF52">
    <property type="entry name" value="DNA (CYTOSINE-5)-METHYLTRANSFERASE 1"/>
    <property type="match status" value="1"/>
</dbReference>
<evidence type="ECO:0000313" key="7">
    <source>
        <dbReference type="Proteomes" id="UP000024837"/>
    </source>
</evidence>
<dbReference type="InterPro" id="IPR029063">
    <property type="entry name" value="SAM-dependent_MTases_sf"/>
</dbReference>
<comment type="similarity">
    <text evidence="5">Belongs to the class I-like SAM-binding methyltransferase superfamily. C5-methyltransferase family.</text>
</comment>
<keyword evidence="4 5" id="KW-0949">S-adenosyl-L-methionine</keyword>
<dbReference type="HOGENOM" id="CLU_012943_2_1_1"/>
<keyword evidence="7" id="KW-1185">Reference proteome</keyword>
<dbReference type="EMBL" id="KI966408">
    <property type="protein sequence ID" value="EWC47759.1"/>
    <property type="molecule type" value="Genomic_DNA"/>
</dbReference>
<reference evidence="6 7" key="1">
    <citation type="submission" date="2013-05" db="EMBL/GenBank/DDBJ databases">
        <title>Drechslerella stenobrocha genome reveals carnivorous origination and mechanical trapping mechanism of predatory fungi.</title>
        <authorList>
            <person name="Liu X."/>
            <person name="Zhang W."/>
            <person name="Liu K."/>
        </authorList>
    </citation>
    <scope>NUCLEOTIDE SEQUENCE [LARGE SCALE GENOMIC DNA]</scope>
    <source>
        <strain evidence="6 7">248</strain>
    </source>
</reference>
<dbReference type="GO" id="GO:0003677">
    <property type="term" value="F:DNA binding"/>
    <property type="evidence" value="ECO:0007669"/>
    <property type="project" value="TreeGrafter"/>
</dbReference>
<accession>W7HW55</accession>
<dbReference type="PANTHER" id="PTHR10629">
    <property type="entry name" value="CYTOSINE-SPECIFIC METHYLTRANSFERASE"/>
    <property type="match status" value="1"/>
</dbReference>
<dbReference type="InterPro" id="IPR050390">
    <property type="entry name" value="C5-Methyltransferase"/>
</dbReference>
<dbReference type="Gene3D" id="3.40.50.150">
    <property type="entry name" value="Vaccinia Virus protein VP39"/>
    <property type="match status" value="1"/>
</dbReference>
<dbReference type="InterPro" id="IPR001525">
    <property type="entry name" value="C5_MeTfrase"/>
</dbReference>
<dbReference type="Pfam" id="PF00145">
    <property type="entry name" value="DNA_methylase"/>
    <property type="match status" value="2"/>
</dbReference>
<dbReference type="SUPFAM" id="SSF53335">
    <property type="entry name" value="S-adenosyl-L-methionine-dependent methyltransferases"/>
    <property type="match status" value="1"/>
</dbReference>
<evidence type="ECO:0000256" key="3">
    <source>
        <dbReference type="ARBA" id="ARBA00022679"/>
    </source>
</evidence>
<dbReference type="OrthoDB" id="414133at2759"/>
<keyword evidence="2 5" id="KW-0489">Methyltransferase</keyword>
<dbReference type="GO" id="GO:0032259">
    <property type="term" value="P:methylation"/>
    <property type="evidence" value="ECO:0007669"/>
    <property type="project" value="UniProtKB-KW"/>
</dbReference>
<dbReference type="EC" id="2.1.1.37" evidence="1"/>
<dbReference type="AlphaFoldDB" id="W7HW55"/>
<dbReference type="GO" id="GO:0044027">
    <property type="term" value="P:negative regulation of gene expression via chromosomal CpG island methylation"/>
    <property type="evidence" value="ECO:0007669"/>
    <property type="project" value="TreeGrafter"/>
</dbReference>
<dbReference type="PROSITE" id="PS51679">
    <property type="entry name" value="SAM_MT_C5"/>
    <property type="match status" value="1"/>
</dbReference>
<dbReference type="InterPro" id="IPR018117">
    <property type="entry name" value="C5_DNA_meth_AS"/>
</dbReference>
<evidence type="ECO:0000313" key="6">
    <source>
        <dbReference type="EMBL" id="EWC47759.1"/>
    </source>
</evidence>
<gene>
    <name evidence="6" type="ORF">DRE_02959</name>
</gene>
<dbReference type="GO" id="GO:0003886">
    <property type="term" value="F:DNA (cytosine-5-)-methyltransferase activity"/>
    <property type="evidence" value="ECO:0007669"/>
    <property type="project" value="UniProtKB-EC"/>
</dbReference>